<dbReference type="PANTHER" id="PTHR43574">
    <property type="entry name" value="EPIMERASE-RELATED"/>
    <property type="match status" value="1"/>
</dbReference>
<dbReference type="InterPro" id="IPR001509">
    <property type="entry name" value="Epimerase_deHydtase"/>
</dbReference>
<gene>
    <name evidence="3" type="ORF">GCM10007859_02150</name>
</gene>
<reference evidence="4" key="1">
    <citation type="journal article" date="2019" name="Int. J. Syst. Evol. Microbiol.">
        <title>The Global Catalogue of Microorganisms (GCM) 10K type strain sequencing project: providing services to taxonomists for standard genome sequencing and annotation.</title>
        <authorList>
            <consortium name="The Broad Institute Genomics Platform"/>
            <consortium name="The Broad Institute Genome Sequencing Center for Infectious Disease"/>
            <person name="Wu L."/>
            <person name="Ma J."/>
        </authorList>
    </citation>
    <scope>NUCLEOTIDE SEQUENCE [LARGE SCALE GENOMIC DNA]</scope>
    <source>
        <strain evidence="4">NBRC 110107</strain>
    </source>
</reference>
<evidence type="ECO:0000256" key="1">
    <source>
        <dbReference type="ARBA" id="ARBA00023027"/>
    </source>
</evidence>
<keyword evidence="1" id="KW-0520">NAD</keyword>
<keyword evidence="4" id="KW-1185">Reference proteome</keyword>
<feature type="domain" description="NAD-dependent epimerase/dehydratase" evidence="2">
    <location>
        <begin position="19"/>
        <end position="250"/>
    </location>
</feature>
<evidence type="ECO:0000313" key="4">
    <source>
        <dbReference type="Proteomes" id="UP001156921"/>
    </source>
</evidence>
<dbReference type="Proteomes" id="UP001156921">
    <property type="component" value="Unassembled WGS sequence"/>
</dbReference>
<sequence length="352" mass="38517">MAEPLARRYRRSMTSRDPVLVTGSAGFIGFHTAQRLLARGETVIGVDNLNDYYDPALKQARLDLLLAQPGYRHYTLDLADRDGMAALFAEHAPRRIVHLGAQAGIRYSVENPETYIDSNVVGFLTVLEGARAVKAEHLVFASTSSVFGANAALPFSVQQGVAHPLNVYSATKIANEAMAHAYAYIFGIPCTGLRFFTVYGPWGRPDMALFKFTRAILEGRPIDVYGAGAMERDFTYVDDIVDGVVAALDAVPGKDPDWRAEAPGPGTSGVAPWRILNLGAGRREPLARYIEVLEQVLGRKAILNVMPTQDGEMTRTEADVSESRAALGYAPSTPIDVGVKRFVDWYRDFYGV</sequence>
<dbReference type="InterPro" id="IPR036291">
    <property type="entry name" value="NAD(P)-bd_dom_sf"/>
</dbReference>
<organism evidence="3 4">
    <name type="scientific">Brevundimonas denitrificans</name>
    <dbReference type="NCBI Taxonomy" id="1443434"/>
    <lineage>
        <taxon>Bacteria</taxon>
        <taxon>Pseudomonadati</taxon>
        <taxon>Pseudomonadota</taxon>
        <taxon>Alphaproteobacteria</taxon>
        <taxon>Caulobacterales</taxon>
        <taxon>Caulobacteraceae</taxon>
        <taxon>Brevundimonas</taxon>
    </lineage>
</organism>
<proteinExistence type="predicted"/>
<accession>A0ABQ6BFW5</accession>
<protein>
    <submittedName>
        <fullName evidence="3">NAD-dependent epimerase</fullName>
    </submittedName>
</protein>
<dbReference type="Gene3D" id="3.40.50.720">
    <property type="entry name" value="NAD(P)-binding Rossmann-like Domain"/>
    <property type="match status" value="1"/>
</dbReference>
<dbReference type="EMBL" id="BSOY01000002">
    <property type="protein sequence ID" value="GLS00211.1"/>
    <property type="molecule type" value="Genomic_DNA"/>
</dbReference>
<dbReference type="PRINTS" id="PR01713">
    <property type="entry name" value="NUCEPIMERASE"/>
</dbReference>
<comment type="caution">
    <text evidence="3">The sequence shown here is derived from an EMBL/GenBank/DDBJ whole genome shotgun (WGS) entry which is preliminary data.</text>
</comment>
<evidence type="ECO:0000259" key="2">
    <source>
        <dbReference type="Pfam" id="PF01370"/>
    </source>
</evidence>
<name>A0ABQ6BFW5_9CAUL</name>
<evidence type="ECO:0000313" key="3">
    <source>
        <dbReference type="EMBL" id="GLS00211.1"/>
    </source>
</evidence>
<dbReference type="Pfam" id="PF01370">
    <property type="entry name" value="Epimerase"/>
    <property type="match status" value="1"/>
</dbReference>
<dbReference type="SUPFAM" id="SSF51735">
    <property type="entry name" value="NAD(P)-binding Rossmann-fold domains"/>
    <property type="match status" value="1"/>
</dbReference>